<evidence type="ECO:0000313" key="1">
    <source>
        <dbReference type="EMBL" id="RDX83951.1"/>
    </source>
</evidence>
<protein>
    <submittedName>
        <fullName evidence="1">Uncharacterized protein</fullName>
    </submittedName>
</protein>
<dbReference type="AlphaFoldDB" id="A0A371G0B0"/>
<keyword evidence="2" id="KW-1185">Reference proteome</keyword>
<dbReference type="EMBL" id="QJKJ01007194">
    <property type="protein sequence ID" value="RDX83951.1"/>
    <property type="molecule type" value="Genomic_DNA"/>
</dbReference>
<comment type="caution">
    <text evidence="1">The sequence shown here is derived from an EMBL/GenBank/DDBJ whole genome shotgun (WGS) entry which is preliminary data.</text>
</comment>
<gene>
    <name evidence="1" type="ORF">CR513_35074</name>
</gene>
<organism evidence="1 2">
    <name type="scientific">Mucuna pruriens</name>
    <name type="common">Velvet bean</name>
    <name type="synonym">Dolichos pruriens</name>
    <dbReference type="NCBI Taxonomy" id="157652"/>
    <lineage>
        <taxon>Eukaryota</taxon>
        <taxon>Viridiplantae</taxon>
        <taxon>Streptophyta</taxon>
        <taxon>Embryophyta</taxon>
        <taxon>Tracheophyta</taxon>
        <taxon>Spermatophyta</taxon>
        <taxon>Magnoliopsida</taxon>
        <taxon>eudicotyledons</taxon>
        <taxon>Gunneridae</taxon>
        <taxon>Pentapetalae</taxon>
        <taxon>rosids</taxon>
        <taxon>fabids</taxon>
        <taxon>Fabales</taxon>
        <taxon>Fabaceae</taxon>
        <taxon>Papilionoideae</taxon>
        <taxon>50 kb inversion clade</taxon>
        <taxon>NPAAA clade</taxon>
        <taxon>indigoferoid/millettioid clade</taxon>
        <taxon>Phaseoleae</taxon>
        <taxon>Mucuna</taxon>
    </lineage>
</organism>
<evidence type="ECO:0000313" key="2">
    <source>
        <dbReference type="Proteomes" id="UP000257109"/>
    </source>
</evidence>
<dbReference type="Proteomes" id="UP000257109">
    <property type="component" value="Unassembled WGS sequence"/>
</dbReference>
<dbReference type="OrthoDB" id="418748at2759"/>
<proteinExistence type="predicted"/>
<name>A0A371G0B0_MUCPR</name>
<feature type="non-terminal residue" evidence="1">
    <location>
        <position position="1"/>
    </location>
</feature>
<sequence>MRLLVNQNAGNLWVMNLGGGMQDKVKVKRMQKIGKNVVAKKDTKKVVSKVRVRAFDELYLHQSFGTKGGKESHETWIKWDTIRMKKGTTFCFSKQRKGDQNFIFYHSIWEPRVKEALKRMANSKVVGLNNMQIEVWMDLGEKGISWLTKLVNEIMRSKKC</sequence>
<reference evidence="1" key="1">
    <citation type="submission" date="2018-05" db="EMBL/GenBank/DDBJ databases">
        <title>Draft genome of Mucuna pruriens seed.</title>
        <authorList>
            <person name="Nnadi N.E."/>
            <person name="Vos R."/>
            <person name="Hasami M.H."/>
            <person name="Devisetty U.K."/>
            <person name="Aguiy J.C."/>
        </authorList>
    </citation>
    <scope>NUCLEOTIDE SEQUENCE [LARGE SCALE GENOMIC DNA]</scope>
    <source>
        <strain evidence="1">JCA_2017</strain>
    </source>
</reference>
<accession>A0A371G0B0</accession>